<keyword evidence="10" id="KW-1185">Reference proteome</keyword>
<evidence type="ECO:0000256" key="2">
    <source>
        <dbReference type="ARBA" id="ARBA00018953"/>
    </source>
</evidence>
<evidence type="ECO:0000256" key="6">
    <source>
        <dbReference type="PIRNR" id="PIRNR000446"/>
    </source>
</evidence>
<reference evidence="10" key="1">
    <citation type="journal article" date="2019" name="Syst. Appl. Microbiol.">
        <title>Flavobacterium circumlabens sp. nov. and Flavobacterium cupreum sp. nov., two psychrotrophic species isolated from Antarctic environmental samples.</title>
        <authorList>
            <person name="Kralova S."/>
            <person name="Busse H.-J."/>
            <person name="Svec P."/>
            <person name="Maslanova I."/>
            <person name="Stankova E."/>
            <person name="Bartak M."/>
            <person name="Sedlacek I."/>
        </authorList>
    </citation>
    <scope>NUCLEOTIDE SEQUENCE [LARGE SCALE GENOMIC DNA]</scope>
    <source>
        <strain evidence="10">CCM 8825</strain>
    </source>
</reference>
<evidence type="ECO:0000313" key="9">
    <source>
        <dbReference type="EMBL" id="RUT69325.1"/>
    </source>
</evidence>
<comment type="caution">
    <text evidence="9">The sequence shown here is derived from an EMBL/GenBank/DDBJ whole genome shotgun (WGS) entry which is preliminary data.</text>
</comment>
<dbReference type="GO" id="GO:0006633">
    <property type="term" value="P:fatty acid biosynthetic process"/>
    <property type="evidence" value="ECO:0007669"/>
    <property type="project" value="TreeGrafter"/>
</dbReference>
<dbReference type="EMBL" id="QWDM01000010">
    <property type="protein sequence ID" value="RUT69325.1"/>
    <property type="molecule type" value="Genomic_DNA"/>
</dbReference>
<feature type="active site" evidence="7">
    <location>
        <position position="195"/>
    </location>
</feature>
<dbReference type="RefSeq" id="WP_127339327.1">
    <property type="nucleotide sequence ID" value="NZ_QWDM01000010.1"/>
</dbReference>
<evidence type="ECO:0000256" key="5">
    <source>
        <dbReference type="ARBA" id="ARBA00048462"/>
    </source>
</evidence>
<comment type="similarity">
    <text evidence="6">Belongs to the fabD family.</text>
</comment>
<dbReference type="InterPro" id="IPR016035">
    <property type="entry name" value="Acyl_Trfase/lysoPLipase"/>
</dbReference>
<dbReference type="Gene3D" id="3.40.366.10">
    <property type="entry name" value="Malonyl-Coenzyme A Acyl Carrier Protein, domain 2"/>
    <property type="match status" value="1"/>
</dbReference>
<dbReference type="Gene3D" id="3.30.70.250">
    <property type="entry name" value="Malonyl-CoA ACP transacylase, ACP-binding"/>
    <property type="match status" value="1"/>
</dbReference>
<dbReference type="OrthoDB" id="9805460at2"/>
<dbReference type="GO" id="GO:0005829">
    <property type="term" value="C:cytosol"/>
    <property type="evidence" value="ECO:0007669"/>
    <property type="project" value="TreeGrafter"/>
</dbReference>
<dbReference type="AlphaFoldDB" id="A0A434A4S1"/>
<dbReference type="InterPro" id="IPR014043">
    <property type="entry name" value="Acyl_transferase_dom"/>
</dbReference>
<evidence type="ECO:0000256" key="1">
    <source>
        <dbReference type="ARBA" id="ARBA00013258"/>
    </source>
</evidence>
<dbReference type="PANTHER" id="PTHR42681:SF1">
    <property type="entry name" value="MALONYL-COA-ACYL CARRIER PROTEIN TRANSACYLASE, MITOCHONDRIAL"/>
    <property type="match status" value="1"/>
</dbReference>
<keyword evidence="4 6" id="KW-0012">Acyltransferase</keyword>
<evidence type="ECO:0000256" key="3">
    <source>
        <dbReference type="ARBA" id="ARBA00022679"/>
    </source>
</evidence>
<organism evidence="9 10">
    <name type="scientific">Flavobacterium cupreum</name>
    <dbReference type="NCBI Taxonomy" id="2133766"/>
    <lineage>
        <taxon>Bacteria</taxon>
        <taxon>Pseudomonadati</taxon>
        <taxon>Bacteroidota</taxon>
        <taxon>Flavobacteriia</taxon>
        <taxon>Flavobacteriales</taxon>
        <taxon>Flavobacteriaceae</taxon>
        <taxon>Flavobacterium</taxon>
    </lineage>
</organism>
<dbReference type="Pfam" id="PF00698">
    <property type="entry name" value="Acyl_transf_1"/>
    <property type="match status" value="1"/>
</dbReference>
<dbReference type="InterPro" id="IPR050858">
    <property type="entry name" value="Mal-CoA-ACP_Trans/PKS_FabD"/>
</dbReference>
<keyword evidence="3 6" id="KW-0808">Transferase</keyword>
<accession>A0A434A4S1</accession>
<dbReference type="PIRSF" id="PIRSF000446">
    <property type="entry name" value="Mct"/>
    <property type="match status" value="1"/>
</dbReference>
<dbReference type="InterPro" id="IPR024925">
    <property type="entry name" value="Malonyl_CoA-ACP_transAc"/>
</dbReference>
<feature type="domain" description="Malonyl-CoA:ACP transacylase (MAT)" evidence="8">
    <location>
        <begin position="5"/>
        <end position="291"/>
    </location>
</feature>
<evidence type="ECO:0000259" key="8">
    <source>
        <dbReference type="SMART" id="SM00827"/>
    </source>
</evidence>
<dbReference type="FunFam" id="3.30.70.250:FF:000001">
    <property type="entry name" value="Malonyl CoA-acyl carrier protein transacylase"/>
    <property type="match status" value="1"/>
</dbReference>
<evidence type="ECO:0000313" key="10">
    <source>
        <dbReference type="Proteomes" id="UP000288102"/>
    </source>
</evidence>
<evidence type="ECO:0000256" key="4">
    <source>
        <dbReference type="ARBA" id="ARBA00023315"/>
    </source>
</evidence>
<comment type="catalytic activity">
    <reaction evidence="5 6">
        <text>holo-[ACP] + malonyl-CoA = malonyl-[ACP] + CoA</text>
        <dbReference type="Rhea" id="RHEA:41792"/>
        <dbReference type="Rhea" id="RHEA-COMP:9623"/>
        <dbReference type="Rhea" id="RHEA-COMP:9685"/>
        <dbReference type="ChEBI" id="CHEBI:57287"/>
        <dbReference type="ChEBI" id="CHEBI:57384"/>
        <dbReference type="ChEBI" id="CHEBI:64479"/>
        <dbReference type="ChEBI" id="CHEBI:78449"/>
        <dbReference type="EC" id="2.3.1.39"/>
    </reaction>
</comment>
<proteinExistence type="inferred from homology"/>
<sequence length="291" mass="30614">MKAYVFPGQGAQFTGMGKDLYETSALAKELFEKANEILGFRITDIMFDGTTEELKETKVTQPAVFLHSVILAKTLGENFKPEMVAGHSLGEFSALVANGTLSFEDGLKLVSQRALAMQKACEITPSTMAAVLGLADNVVEEVCASIDGVVVAANYNCPGQLVISGETGAVEKACEAMKAAGAKRALILPVGGAFHSPMMEPAREELAAAIEATTFSAPICPVYQNVTASAVSDANEIKKNLIIQLTAPVKWTQSVQQMIADGATLFTEVGPGKVLAGLINKIDKEAVTANA</sequence>
<dbReference type="SUPFAM" id="SSF52151">
    <property type="entry name" value="FabD/lysophospholipase-like"/>
    <property type="match status" value="1"/>
</dbReference>
<gene>
    <name evidence="9" type="primary">fabD</name>
    <name evidence="9" type="ORF">D0817_15885</name>
</gene>
<dbReference type="Proteomes" id="UP000288102">
    <property type="component" value="Unassembled WGS sequence"/>
</dbReference>
<evidence type="ECO:0000256" key="7">
    <source>
        <dbReference type="PIRSR" id="PIRSR000446-1"/>
    </source>
</evidence>
<name>A0A434A4S1_9FLAO</name>
<dbReference type="InterPro" id="IPR004410">
    <property type="entry name" value="Malonyl_CoA-ACP_transAc_FabD"/>
</dbReference>
<feature type="active site" evidence="7">
    <location>
        <position position="88"/>
    </location>
</feature>
<protein>
    <recommendedName>
        <fullName evidence="2 6">Malonyl CoA-acyl carrier protein transacylase</fullName>
        <ecNumber evidence="1 6">2.3.1.39</ecNumber>
    </recommendedName>
</protein>
<dbReference type="EC" id="2.3.1.39" evidence="1 6"/>
<dbReference type="InterPro" id="IPR016036">
    <property type="entry name" value="Malonyl_transacylase_ACP-bd"/>
</dbReference>
<dbReference type="SMART" id="SM00827">
    <property type="entry name" value="PKS_AT"/>
    <property type="match status" value="1"/>
</dbReference>
<dbReference type="SUPFAM" id="SSF55048">
    <property type="entry name" value="Probable ACP-binding domain of malonyl-CoA ACP transacylase"/>
    <property type="match status" value="1"/>
</dbReference>
<dbReference type="NCBIfam" id="TIGR00128">
    <property type="entry name" value="fabD"/>
    <property type="match status" value="1"/>
</dbReference>
<dbReference type="InterPro" id="IPR001227">
    <property type="entry name" value="Ac_transferase_dom_sf"/>
</dbReference>
<dbReference type="PANTHER" id="PTHR42681">
    <property type="entry name" value="MALONYL-COA-ACYL CARRIER PROTEIN TRANSACYLASE, MITOCHONDRIAL"/>
    <property type="match status" value="1"/>
</dbReference>
<dbReference type="GO" id="GO:0004314">
    <property type="term" value="F:[acyl-carrier-protein] S-malonyltransferase activity"/>
    <property type="evidence" value="ECO:0007669"/>
    <property type="project" value="UniProtKB-EC"/>
</dbReference>